<proteinExistence type="predicted"/>
<dbReference type="Pfam" id="PF02518">
    <property type="entry name" value="HATPase_c"/>
    <property type="match status" value="1"/>
</dbReference>
<dbReference type="Gene3D" id="2.130.10.10">
    <property type="entry name" value="YVTN repeat-like/Quinoprotein amine dehydrogenase"/>
    <property type="match status" value="4"/>
</dbReference>
<reference evidence="7 8" key="1">
    <citation type="submission" date="2020-08" db="EMBL/GenBank/DDBJ databases">
        <title>Genomic Encyclopedia of Type Strains, Phase IV (KMG-IV): sequencing the most valuable type-strain genomes for metagenomic binning, comparative biology and taxonomic classification.</title>
        <authorList>
            <person name="Goeker M."/>
        </authorList>
    </citation>
    <scope>NUCLEOTIDE SEQUENCE [LARGE SCALE GENOMIC DNA]</scope>
    <source>
        <strain evidence="7 8">DSM 2461</strain>
    </source>
</reference>
<dbReference type="InterPro" id="IPR000014">
    <property type="entry name" value="PAS"/>
</dbReference>
<evidence type="ECO:0000256" key="4">
    <source>
        <dbReference type="SAM" id="Phobius"/>
    </source>
</evidence>
<feature type="transmembrane region" description="Helical" evidence="4">
    <location>
        <begin position="786"/>
        <end position="804"/>
    </location>
</feature>
<dbReference type="AlphaFoldDB" id="A0A841R983"/>
<dbReference type="EMBL" id="JACHGJ010000003">
    <property type="protein sequence ID" value="MBB6480465.1"/>
    <property type="molecule type" value="Genomic_DNA"/>
</dbReference>
<comment type="caution">
    <text evidence="7">The sequence shown here is derived from an EMBL/GenBank/DDBJ whole genome shotgun (WGS) entry which is preliminary data.</text>
</comment>
<dbReference type="SUPFAM" id="SSF55874">
    <property type="entry name" value="ATPase domain of HSP90 chaperone/DNA topoisomerase II/histidine kinase"/>
    <property type="match status" value="1"/>
</dbReference>
<keyword evidence="3" id="KW-0597">Phosphoprotein</keyword>
<dbReference type="InterPro" id="IPR013783">
    <property type="entry name" value="Ig-like_fold"/>
</dbReference>
<dbReference type="PANTHER" id="PTHR43547">
    <property type="entry name" value="TWO-COMPONENT HISTIDINE KINASE"/>
    <property type="match status" value="1"/>
</dbReference>
<keyword evidence="4" id="KW-0472">Membrane</keyword>
<evidence type="ECO:0000259" key="6">
    <source>
        <dbReference type="PROSITE" id="PS50112"/>
    </source>
</evidence>
<dbReference type="SMART" id="SM00388">
    <property type="entry name" value="HisKA"/>
    <property type="match status" value="1"/>
</dbReference>
<evidence type="ECO:0000256" key="1">
    <source>
        <dbReference type="ARBA" id="ARBA00000085"/>
    </source>
</evidence>
<dbReference type="PROSITE" id="PS50109">
    <property type="entry name" value="HIS_KIN"/>
    <property type="match status" value="1"/>
</dbReference>
<evidence type="ECO:0000256" key="2">
    <source>
        <dbReference type="ARBA" id="ARBA00012438"/>
    </source>
</evidence>
<dbReference type="GO" id="GO:0006355">
    <property type="term" value="P:regulation of DNA-templated transcription"/>
    <property type="evidence" value="ECO:0007669"/>
    <property type="project" value="InterPro"/>
</dbReference>
<dbReference type="Pfam" id="PF07495">
    <property type="entry name" value="Y_Y_Y"/>
    <property type="match status" value="1"/>
</dbReference>
<dbReference type="InterPro" id="IPR003661">
    <property type="entry name" value="HisK_dim/P_dom"/>
</dbReference>
<gene>
    <name evidence="7" type="ORF">HNR50_002128</name>
</gene>
<dbReference type="PRINTS" id="PR00344">
    <property type="entry name" value="BCTRLSENSOR"/>
</dbReference>
<dbReference type="Proteomes" id="UP000587760">
    <property type="component" value="Unassembled WGS sequence"/>
</dbReference>
<dbReference type="Pfam" id="PF07494">
    <property type="entry name" value="Reg_prop"/>
    <property type="match status" value="9"/>
</dbReference>
<keyword evidence="4" id="KW-0812">Transmembrane</keyword>
<dbReference type="InterPro" id="IPR036890">
    <property type="entry name" value="HATPase_C_sf"/>
</dbReference>
<dbReference type="SUPFAM" id="SSF47384">
    <property type="entry name" value="Homodimeric domain of signal transducing histidine kinase"/>
    <property type="match status" value="1"/>
</dbReference>
<protein>
    <recommendedName>
        <fullName evidence="2">histidine kinase</fullName>
        <ecNumber evidence="2">2.7.13.3</ecNumber>
    </recommendedName>
</protein>
<dbReference type="InterPro" id="IPR011110">
    <property type="entry name" value="Reg_prop"/>
</dbReference>
<dbReference type="InterPro" id="IPR036097">
    <property type="entry name" value="HisK_dim/P_sf"/>
</dbReference>
<dbReference type="InterPro" id="IPR015943">
    <property type="entry name" value="WD40/YVTN_repeat-like_dom_sf"/>
</dbReference>
<dbReference type="NCBIfam" id="TIGR00229">
    <property type="entry name" value="sensory_box"/>
    <property type="match status" value="1"/>
</dbReference>
<dbReference type="CDD" id="cd00130">
    <property type="entry name" value="PAS"/>
    <property type="match status" value="1"/>
</dbReference>
<comment type="catalytic activity">
    <reaction evidence="1">
        <text>ATP + protein L-histidine = ADP + protein N-phospho-L-histidine.</text>
        <dbReference type="EC" id="2.7.13.3"/>
    </reaction>
</comment>
<dbReference type="SMART" id="SM00387">
    <property type="entry name" value="HATPase_c"/>
    <property type="match status" value="1"/>
</dbReference>
<dbReference type="RefSeq" id="WP_184746721.1">
    <property type="nucleotide sequence ID" value="NZ_JACHGJ010000003.1"/>
</dbReference>
<dbReference type="GO" id="GO:0000155">
    <property type="term" value="F:phosphorelay sensor kinase activity"/>
    <property type="evidence" value="ECO:0007669"/>
    <property type="project" value="InterPro"/>
</dbReference>
<dbReference type="InterPro" id="IPR005467">
    <property type="entry name" value="His_kinase_dom"/>
</dbReference>
<dbReference type="SMART" id="SM00091">
    <property type="entry name" value="PAS"/>
    <property type="match status" value="1"/>
</dbReference>
<evidence type="ECO:0000256" key="3">
    <source>
        <dbReference type="ARBA" id="ARBA00022553"/>
    </source>
</evidence>
<dbReference type="SUPFAM" id="SSF55785">
    <property type="entry name" value="PYP-like sensor domain (PAS domain)"/>
    <property type="match status" value="1"/>
</dbReference>
<name>A0A841R983_9SPIO</name>
<dbReference type="InterPro" id="IPR011123">
    <property type="entry name" value="Y_Y_Y"/>
</dbReference>
<dbReference type="Gene3D" id="2.60.40.10">
    <property type="entry name" value="Immunoglobulins"/>
    <property type="match status" value="1"/>
</dbReference>
<accession>A0A841R983</accession>
<keyword evidence="4" id="KW-1133">Transmembrane helix</keyword>
<evidence type="ECO:0000313" key="7">
    <source>
        <dbReference type="EMBL" id="MBB6480465.1"/>
    </source>
</evidence>
<dbReference type="InterPro" id="IPR035965">
    <property type="entry name" value="PAS-like_dom_sf"/>
</dbReference>
<dbReference type="Gene3D" id="3.30.565.10">
    <property type="entry name" value="Histidine kinase-like ATPase, C-terminal domain"/>
    <property type="match status" value="1"/>
</dbReference>
<sequence length="1206" mass="136021">MRNLICLIFPLVFLTLPLLADGSEKSYFFDTISREDGLSNSSVSSIQQDSKGFLWFGTQSGLLRYDGYIFEKWSHNAFDTNTLPHELVQTLFIDEQDIIWVGTYNGLSRFSPLEGTFTNYSYETESDSSISNSIVTAIAKDSRGRIWAATLDGLNRLDGDSGGFTKYFHDEKDPSSLADNVVRSLLTDSAGRLWVGTLGGMDLYDEESDSFIHYNIFPSSYVMKIMELDSDTLLVGTWDGGLSEFSISRKSISHKSFANNSVYSIETDSSGNIWVGTWGGGLFIYNRKDDSVVRLQSGPGDLSLKSDTIYSLFRDGSGDMWVGTNGGGVSVLNPGKQDYNFLSADSPAPPVIDQGKVNALLEDREGYFWISIYNKGINRVNPHNGEIIRFSREADNENRRLENNIVADILEDRDGNIWIATNEGLNMWNPLNDEMHRISLKALTGYSRNDYYIFTGIYQDSEGIFWAGTHNSGLIRYDSAKNSSQLYSMDPENESSISDNLIYDILERKNGQLWIATNKGLNLLDRKTGLFTRFLLDRSNRTGINSNNVRQLLESRNGELWIGTGGGGINRYNDEDGTFTHITNNEGLSDNFIMSLVEGDGGKLWIGTKYGLSIYDRESGKIDIIDSNNGLKSPEITSGALKGSDGQLYFGAADRVYRFHSSLADRNSIISRIHVTSMEIGGEKYDDFLSYRPSGNIKLGYSDSRYISFDFVALNYLESREISYTYKLEGFDREWRTPSTRRYAIYTNIPPGSYIFKIKASLDQRDWKEMEVPLNFTITPPLWRQWWAYLIYALVFTAILYLMISLRINRIRREQLLELQRTETYLSEILNSMPSLFMAIDDNRIITQWNKETEKHYGIGPETALGKDILSITDDIPLSAEEIELCMNKGEIISKSRRIEGADQQIRCESITIYPIISHGIRSAVIRIDDVTKEVQLEEALVQNEKLLSIGGLAAGMAHEINNPLAGMIQNVSVLQNRLLKSEGKRINEEAARKAGLTPEQIMAYMEERKIPQIFEAINTAGRRISDLVKNILSFARKGSSEFSEEDLAELMDSALTLAATDYNVERTFDFRKIRIDKKYEENLPPIMCERTNIQQVLLNILKNGAQAMEAKGEESPCFTIEIYRDKEAGTIVLSIKDNGKGMAPEVRKRIFEPFFTTKQVGVGTGLGLSLSYFIIRENHKGNIKVDSSQGKGTRFTIELPLNRAV</sequence>
<dbReference type="CDD" id="cd00082">
    <property type="entry name" value="HisKA"/>
    <property type="match status" value="1"/>
</dbReference>
<dbReference type="InterPro" id="IPR013767">
    <property type="entry name" value="PAS_fold"/>
</dbReference>
<dbReference type="Gene3D" id="3.30.450.20">
    <property type="entry name" value="PAS domain"/>
    <property type="match status" value="1"/>
</dbReference>
<dbReference type="SUPFAM" id="SSF63829">
    <property type="entry name" value="Calcium-dependent phosphotriesterase"/>
    <property type="match status" value="3"/>
</dbReference>
<feature type="domain" description="PAS" evidence="6">
    <location>
        <begin position="822"/>
        <end position="870"/>
    </location>
</feature>
<dbReference type="Gene3D" id="1.10.287.130">
    <property type="match status" value="1"/>
</dbReference>
<dbReference type="InterPro" id="IPR003594">
    <property type="entry name" value="HATPase_dom"/>
</dbReference>
<dbReference type="Pfam" id="PF00989">
    <property type="entry name" value="PAS"/>
    <property type="match status" value="1"/>
</dbReference>
<dbReference type="InterPro" id="IPR004358">
    <property type="entry name" value="Sig_transdc_His_kin-like_C"/>
</dbReference>
<keyword evidence="8" id="KW-1185">Reference proteome</keyword>
<dbReference type="EC" id="2.7.13.3" evidence="2"/>
<feature type="domain" description="Histidine kinase" evidence="5">
    <location>
        <begin position="956"/>
        <end position="1204"/>
    </location>
</feature>
<evidence type="ECO:0000313" key="8">
    <source>
        <dbReference type="Proteomes" id="UP000587760"/>
    </source>
</evidence>
<evidence type="ECO:0000259" key="5">
    <source>
        <dbReference type="PROSITE" id="PS50109"/>
    </source>
</evidence>
<organism evidence="7 8">
    <name type="scientific">Spirochaeta isovalerica</name>
    <dbReference type="NCBI Taxonomy" id="150"/>
    <lineage>
        <taxon>Bacteria</taxon>
        <taxon>Pseudomonadati</taxon>
        <taxon>Spirochaetota</taxon>
        <taxon>Spirochaetia</taxon>
        <taxon>Spirochaetales</taxon>
        <taxon>Spirochaetaceae</taxon>
        <taxon>Spirochaeta</taxon>
    </lineage>
</organism>
<dbReference type="PANTHER" id="PTHR43547:SF2">
    <property type="entry name" value="HYBRID SIGNAL TRANSDUCTION HISTIDINE KINASE C"/>
    <property type="match status" value="1"/>
</dbReference>
<dbReference type="PROSITE" id="PS50112">
    <property type="entry name" value="PAS"/>
    <property type="match status" value="1"/>
</dbReference>